<evidence type="ECO:0000256" key="2">
    <source>
        <dbReference type="ARBA" id="ARBA00007070"/>
    </source>
</evidence>
<dbReference type="InterPro" id="IPR016024">
    <property type="entry name" value="ARM-type_fold"/>
</dbReference>
<dbReference type="PROSITE" id="PS50089">
    <property type="entry name" value="ZF_RING_2"/>
    <property type="match status" value="1"/>
</dbReference>
<keyword evidence="15" id="KW-1185">Reference proteome</keyword>
<dbReference type="InterPro" id="IPR001841">
    <property type="entry name" value="Znf_RING"/>
</dbReference>
<comment type="caution">
    <text evidence="14">The sequence shown here is derived from an EMBL/GenBank/DDBJ whole genome shotgun (WGS) entry which is preliminary data.</text>
</comment>
<evidence type="ECO:0000256" key="1">
    <source>
        <dbReference type="ARBA" id="ARBA00004492"/>
    </source>
</evidence>
<dbReference type="GO" id="GO:0008270">
    <property type="term" value="F:zinc ion binding"/>
    <property type="evidence" value="ECO:0007669"/>
    <property type="project" value="UniProtKB-KW"/>
</dbReference>
<dbReference type="GO" id="GO:0030674">
    <property type="term" value="F:protein-macromolecule adaptor activity"/>
    <property type="evidence" value="ECO:0007669"/>
    <property type="project" value="TreeGrafter"/>
</dbReference>
<dbReference type="EMBL" id="CAJNOC010000972">
    <property type="protein sequence ID" value="CAF0822867.1"/>
    <property type="molecule type" value="Genomic_DNA"/>
</dbReference>
<dbReference type="PANTHER" id="PTHR23323">
    <property type="entry name" value="VACUOLAR PROTEIN SORTING-ASSOCIATED PROTEIN"/>
    <property type="match status" value="1"/>
</dbReference>
<reference evidence="14" key="1">
    <citation type="submission" date="2021-02" db="EMBL/GenBank/DDBJ databases">
        <authorList>
            <person name="Nowell W R."/>
        </authorList>
    </citation>
    <scope>NUCLEOTIDE SEQUENCE</scope>
    <source>
        <strain evidence="14">Ploen Becks lab</strain>
    </source>
</reference>
<evidence type="ECO:0000256" key="12">
    <source>
        <dbReference type="SAM" id="Coils"/>
    </source>
</evidence>
<dbReference type="SUPFAM" id="SSF48371">
    <property type="entry name" value="ARM repeat"/>
    <property type="match status" value="1"/>
</dbReference>
<protein>
    <recommendedName>
        <fullName evidence="9">Vacuolar protein sorting-associated protein 11 homolog</fullName>
    </recommendedName>
</protein>
<dbReference type="GO" id="GO:0006886">
    <property type="term" value="P:intracellular protein transport"/>
    <property type="evidence" value="ECO:0007669"/>
    <property type="project" value="UniProtKB-UniRule"/>
</dbReference>
<dbReference type="Gene3D" id="2.130.10.10">
    <property type="entry name" value="YVTN repeat-like/Quinoprotein amine dehydrogenase"/>
    <property type="match status" value="1"/>
</dbReference>
<dbReference type="GO" id="GO:0031902">
    <property type="term" value="C:late endosome membrane"/>
    <property type="evidence" value="ECO:0007669"/>
    <property type="project" value="UniProtKB-SubCell"/>
</dbReference>
<comment type="similarity">
    <text evidence="2 9">Belongs to the VPS11 family.</text>
</comment>
<dbReference type="GO" id="GO:0048284">
    <property type="term" value="P:organelle fusion"/>
    <property type="evidence" value="ECO:0007669"/>
    <property type="project" value="TreeGrafter"/>
</dbReference>
<dbReference type="InterPro" id="IPR000547">
    <property type="entry name" value="Clathrin_H-chain/VPS_repeat"/>
</dbReference>
<evidence type="ECO:0000256" key="9">
    <source>
        <dbReference type="PIRNR" id="PIRNR007860"/>
    </source>
</evidence>
<evidence type="ECO:0000313" key="14">
    <source>
        <dbReference type="EMBL" id="CAF0822867.1"/>
    </source>
</evidence>
<dbReference type="AlphaFoldDB" id="A0A813U8W7"/>
<keyword evidence="6" id="KW-0862">Zinc</keyword>
<evidence type="ECO:0000256" key="11">
    <source>
        <dbReference type="PROSITE-ProRule" id="PRU01006"/>
    </source>
</evidence>
<evidence type="ECO:0000256" key="7">
    <source>
        <dbReference type="ARBA" id="ARBA00022927"/>
    </source>
</evidence>
<feature type="domain" description="RING-type" evidence="13">
    <location>
        <begin position="815"/>
        <end position="852"/>
    </location>
</feature>
<dbReference type="InterPro" id="IPR024763">
    <property type="entry name" value="VPS11_C"/>
</dbReference>
<accession>A0A813U8W7</accession>
<keyword evidence="12" id="KW-0175">Coiled coil</keyword>
<dbReference type="Pfam" id="PF12451">
    <property type="entry name" value="VPS11_C"/>
    <property type="match status" value="1"/>
</dbReference>
<dbReference type="GO" id="GO:0030897">
    <property type="term" value="C:HOPS complex"/>
    <property type="evidence" value="ECO:0007669"/>
    <property type="project" value="TreeGrafter"/>
</dbReference>
<dbReference type="PROSITE" id="PS50236">
    <property type="entry name" value="CHCR"/>
    <property type="match status" value="2"/>
</dbReference>
<proteinExistence type="inferred from homology"/>
<dbReference type="InterPro" id="IPR057307">
    <property type="entry name" value="PEP5_VPS11_N"/>
</dbReference>
<dbReference type="GO" id="GO:0006904">
    <property type="term" value="P:vesicle docking involved in exocytosis"/>
    <property type="evidence" value="ECO:0007669"/>
    <property type="project" value="TreeGrafter"/>
</dbReference>
<gene>
    <name evidence="14" type="ORF">OXX778_LOCUS7562</name>
</gene>
<keyword evidence="3" id="KW-0813">Transport</keyword>
<dbReference type="GO" id="GO:0007033">
    <property type="term" value="P:vacuole organization"/>
    <property type="evidence" value="ECO:0007669"/>
    <property type="project" value="TreeGrafter"/>
</dbReference>
<evidence type="ECO:0000256" key="6">
    <source>
        <dbReference type="ARBA" id="ARBA00022833"/>
    </source>
</evidence>
<feature type="coiled-coil region" evidence="12">
    <location>
        <begin position="765"/>
        <end position="806"/>
    </location>
</feature>
<evidence type="ECO:0000256" key="3">
    <source>
        <dbReference type="ARBA" id="ARBA00022448"/>
    </source>
</evidence>
<keyword evidence="8 9" id="KW-0472">Membrane</keyword>
<dbReference type="InterPro" id="IPR057308">
    <property type="entry name" value="CHCR_PEP5_VPS11"/>
</dbReference>
<dbReference type="PIRSF" id="PIRSF007860">
    <property type="entry name" value="VPS11"/>
    <property type="match status" value="1"/>
</dbReference>
<evidence type="ECO:0000256" key="4">
    <source>
        <dbReference type="ARBA" id="ARBA00022723"/>
    </source>
</evidence>
<dbReference type="OrthoDB" id="26184at2759"/>
<dbReference type="Pfam" id="PF23356">
    <property type="entry name" value="TPR_PEP5_VPS11"/>
    <property type="match status" value="1"/>
</dbReference>
<evidence type="ECO:0000256" key="10">
    <source>
        <dbReference type="PROSITE-ProRule" id="PRU00175"/>
    </source>
</evidence>
<dbReference type="PANTHER" id="PTHR23323:SF24">
    <property type="entry name" value="VACUOLAR PROTEIN SORTING-ASSOCIATED PROTEIN 11 HOMOLOG"/>
    <property type="match status" value="1"/>
</dbReference>
<evidence type="ECO:0000256" key="8">
    <source>
        <dbReference type="ARBA" id="ARBA00023136"/>
    </source>
</evidence>
<keyword evidence="5 10" id="KW-0863">Zinc-finger</keyword>
<dbReference type="InterPro" id="IPR016528">
    <property type="entry name" value="VPS11"/>
</dbReference>
<dbReference type="InterPro" id="IPR015943">
    <property type="entry name" value="WD40/YVTN_repeat-like_dom_sf"/>
</dbReference>
<name>A0A813U8W7_9BILA</name>
<comment type="subcellular location">
    <subcellularLocation>
        <location evidence="1">Late endosome membrane</location>
        <topology evidence="1">Peripheral membrane protein</topology>
        <orientation evidence="1">Cytoplasmic side</orientation>
    </subcellularLocation>
</comment>
<evidence type="ECO:0000256" key="5">
    <source>
        <dbReference type="ARBA" id="ARBA00022771"/>
    </source>
</evidence>
<keyword evidence="4" id="KW-0479">Metal-binding</keyword>
<dbReference type="GO" id="GO:0007032">
    <property type="term" value="P:endosome organization"/>
    <property type="evidence" value="ECO:0007669"/>
    <property type="project" value="TreeGrafter"/>
</dbReference>
<dbReference type="Proteomes" id="UP000663879">
    <property type="component" value="Unassembled WGS sequence"/>
</dbReference>
<dbReference type="SUPFAM" id="SSF101898">
    <property type="entry name" value="NHL repeat"/>
    <property type="match status" value="1"/>
</dbReference>
<keyword evidence="7" id="KW-0653">Protein transport</keyword>
<organism evidence="14 15">
    <name type="scientific">Brachionus calyciflorus</name>
    <dbReference type="NCBI Taxonomy" id="104777"/>
    <lineage>
        <taxon>Eukaryota</taxon>
        <taxon>Metazoa</taxon>
        <taxon>Spiralia</taxon>
        <taxon>Gnathifera</taxon>
        <taxon>Rotifera</taxon>
        <taxon>Eurotatoria</taxon>
        <taxon>Monogononta</taxon>
        <taxon>Pseudotrocha</taxon>
        <taxon>Ploima</taxon>
        <taxon>Brachionidae</taxon>
        <taxon>Brachionus</taxon>
    </lineage>
</organism>
<feature type="repeat" description="CHCR" evidence="11">
    <location>
        <begin position="394"/>
        <end position="541"/>
    </location>
</feature>
<evidence type="ECO:0000259" key="13">
    <source>
        <dbReference type="PROSITE" id="PS50089"/>
    </source>
</evidence>
<dbReference type="Pfam" id="PF23341">
    <property type="entry name" value="PEP5_VPS11_N"/>
    <property type="match status" value="1"/>
</dbReference>
<sequence>MVSIKQRRFNFFDETTIKDPQDSKKNFDSLKNLSIKFCQSGRGLIIFGTVDGSIITLDKHMGLNTFQLFDIDMSCLTLFKNDNILIAGGHDSSNPQLPIIKVLRLDKMDEPNMRPITIAMNNMNSTVSSIAVHEGTNSICVGLSGGEVYYYKNDVLKYKNEKPRLLHEAPHSITGLAFKNVNRAMLIFVATEYSVITITFGNKEKDEKKAVLTDDGVKPKCWCITDKSEFVCARKDAVYIYEHDGVGPCYPFEGDKVSVHWFKGKLVIVAKEPQNVNKSKAPMPTAILDTTTVSIYDIENKYVGFSRSFTNVVSVVCEWGSVYVLASKGEQLFQLTEKDTQSKLEILFKKNHYQMAIDLAQSSQYDKEGVIDIIRQYADHLYNKGDFDKAIIQYMKTIGHLEPSYIIRKFLDSQRIVNLTDYLQELHKQKLANEDHTTLLLNCYTKLKDEARLNSFLIQDNVEFDIDTGIKVLRQSGYFKQALELCEKHSKHEDYLKIQLEHLHDYSEALNYIRKLDDQSAVFNLKKYGKLLMSNIPDKTVDFLKKLCFKFDDRTQKFIVDPTEFLHIFLKNSQHLIDFLEYIHSNQISNSKTIVNTLLELYVKSVTDAPKRDTVKKQLIVDALSDTLLSSEKSISLQEKRALEFLMSNISKYDMSLALVLCQLHQFKTGMLYLYEKNGMYQRILQFHMDHNDYINILDTCKRYGTQEPNLWVQSLQYFSKREEYHCKEYIMQILANIEAYNLLTPLMVIKILSQNSTLTVDTVKEYLLKRMKREEREIEEDQENVNKHLKSIMEMKSQIDHLKTEPIIFQANKCESCGEELNFPSIHCLCNHSFHAECFENHSVDDACPICAIDNSNFLNLIKQNEESKKNLHDAFHKKLERSVDKFDVIAEFFGKGLFNKVMIVPDS</sequence>
<dbReference type="SUPFAM" id="SSF57850">
    <property type="entry name" value="RING/U-box"/>
    <property type="match status" value="1"/>
</dbReference>
<feature type="repeat" description="CHCR" evidence="11">
    <location>
        <begin position="550"/>
        <end position="728"/>
    </location>
</feature>
<evidence type="ECO:0000313" key="15">
    <source>
        <dbReference type="Proteomes" id="UP000663879"/>
    </source>
</evidence>